<gene>
    <name evidence="3" type="ORF">BJ993_002939</name>
</gene>
<sequence>MSGPLRTVVVTGAASGIGATTASLLRSRGDRVIGVDLRDVDVCADLSTAAGRSAAVAGVAELVGPDALDGLVTCAGLSRAGAPQVSVNYFGTVDLVLGLQPLLARSAAPRVALVSSISSTQPHDPALVEACLAGTEATALELAEAAVADGRPHEIYASTKAALNRWLRRAAVSPEFAGAGIAVNAVAPGVVLTPMTEELVSNPQWKAVMDAAVPMPLNGYAPPEAIAHALLWLLAPENTHMAGQVVFVDGGAEALTVAVGVSPAGR</sequence>
<dbReference type="RefSeq" id="WP_218864712.1">
    <property type="nucleotide sequence ID" value="NZ_JACBZM010000001.1"/>
</dbReference>
<protein>
    <submittedName>
        <fullName evidence="3">NAD(P)-dependent dehydrogenase (Short-subunit alcohol dehydrogenase family)</fullName>
    </submittedName>
</protein>
<dbReference type="Gene3D" id="3.40.50.720">
    <property type="entry name" value="NAD(P)-binding Rossmann-like Domain"/>
    <property type="match status" value="1"/>
</dbReference>
<evidence type="ECO:0000256" key="2">
    <source>
        <dbReference type="ARBA" id="ARBA00023002"/>
    </source>
</evidence>
<proteinExistence type="inferred from homology"/>
<reference evidence="3 4" key="1">
    <citation type="submission" date="2020-07" db="EMBL/GenBank/DDBJ databases">
        <title>Sequencing the genomes of 1000 actinobacteria strains.</title>
        <authorList>
            <person name="Klenk H.-P."/>
        </authorList>
    </citation>
    <scope>NUCLEOTIDE SEQUENCE [LARGE SCALE GENOMIC DNA]</scope>
    <source>
        <strain evidence="3 4">DSM 15131</strain>
    </source>
</reference>
<dbReference type="AlphaFoldDB" id="A0A7Y9ZI28"/>
<evidence type="ECO:0000256" key="1">
    <source>
        <dbReference type="ARBA" id="ARBA00006484"/>
    </source>
</evidence>
<dbReference type="PRINTS" id="PR00081">
    <property type="entry name" value="GDHRDH"/>
</dbReference>
<dbReference type="InterPro" id="IPR036291">
    <property type="entry name" value="NAD(P)-bd_dom_sf"/>
</dbReference>
<dbReference type="Proteomes" id="UP000562045">
    <property type="component" value="Unassembled WGS sequence"/>
</dbReference>
<name>A0A7Y9ZI28_9ACTN</name>
<dbReference type="PANTHER" id="PTHR24321:SF8">
    <property type="entry name" value="ESTRADIOL 17-BETA-DEHYDROGENASE 8-RELATED"/>
    <property type="match status" value="1"/>
</dbReference>
<dbReference type="SUPFAM" id="SSF51735">
    <property type="entry name" value="NAD(P)-binding Rossmann-fold domains"/>
    <property type="match status" value="1"/>
</dbReference>
<evidence type="ECO:0000313" key="4">
    <source>
        <dbReference type="Proteomes" id="UP000562045"/>
    </source>
</evidence>
<organism evidence="3 4">
    <name type="scientific">Nocardioides aromaticivorans</name>
    <dbReference type="NCBI Taxonomy" id="200618"/>
    <lineage>
        <taxon>Bacteria</taxon>
        <taxon>Bacillati</taxon>
        <taxon>Actinomycetota</taxon>
        <taxon>Actinomycetes</taxon>
        <taxon>Propionibacteriales</taxon>
        <taxon>Nocardioidaceae</taxon>
        <taxon>Nocardioides</taxon>
    </lineage>
</organism>
<comment type="caution">
    <text evidence="3">The sequence shown here is derived from an EMBL/GenBank/DDBJ whole genome shotgun (WGS) entry which is preliminary data.</text>
</comment>
<dbReference type="InterPro" id="IPR002347">
    <property type="entry name" value="SDR_fam"/>
</dbReference>
<dbReference type="EMBL" id="JACBZM010000001">
    <property type="protein sequence ID" value="NYI45859.1"/>
    <property type="molecule type" value="Genomic_DNA"/>
</dbReference>
<dbReference type="Pfam" id="PF13561">
    <property type="entry name" value="adh_short_C2"/>
    <property type="match status" value="1"/>
</dbReference>
<comment type="similarity">
    <text evidence="1">Belongs to the short-chain dehydrogenases/reductases (SDR) family.</text>
</comment>
<dbReference type="GO" id="GO:0016491">
    <property type="term" value="F:oxidoreductase activity"/>
    <property type="evidence" value="ECO:0007669"/>
    <property type="project" value="UniProtKB-KW"/>
</dbReference>
<accession>A0A7Y9ZI28</accession>
<keyword evidence="2" id="KW-0560">Oxidoreductase</keyword>
<evidence type="ECO:0000313" key="3">
    <source>
        <dbReference type="EMBL" id="NYI45859.1"/>
    </source>
</evidence>
<dbReference type="PANTHER" id="PTHR24321">
    <property type="entry name" value="DEHYDROGENASES, SHORT CHAIN"/>
    <property type="match status" value="1"/>
</dbReference>